<dbReference type="AlphaFoldDB" id="A0A1H6V082"/>
<dbReference type="Pfam" id="PF09371">
    <property type="entry name" value="Tex_N"/>
    <property type="match status" value="1"/>
</dbReference>
<sequence>MFNSKLWVCFEITDYIYDPDYHQLKRIMNYPLIAQQTSISEKQVRNTIQLFDEGATLPFISRYRKEATGGLDEVQIGAIKDAYTRQQEVEKRREAILKSIEDQGKLTPELRKQISGVYSLVELEDIYLPYKQKRKTRASMAVEKGLEPLAQLIFSGKTPDPERQALTYLNSQVEKVEDALQGARDIIAEWISENQDARGRVRSVFQRGAVITSKVKKKKEEEGVKYRDYFDFSEPLSKIPSHRLLALRRGEEEGFLSVDLSPDEDQAIENLDRIFLKGTPGSKDQLELAITDSYKRLLKPGIETEFSNLSKERADQYAIQIFTENLRQLLLASPLGQKNVLAIDPGYRTGCKVVVLDSQGNLLADKVIYPFDKSNDANTTLSDLIQKYKIEAIAVGNGTAGRETEDFVKKLLSSAGKENEIGLFMVSEQGASIYSASDVAREEFPDKDVTVRGSVSIGRRLMDPLAELVKIDPKSIGVGQYQHDVDQNALKNALDVAVESCVNSVGVNLNTASKHLLRYVSGLGPALAQNIVDFRAKNGNFKSRQQLLKVPRLGAKAFEQAAGFLRIENGSNPLDNSAVHPESYPIIERMAKDLGATVKDLVQKPELRKQLNPLLYVTETVGLPTLKDILQELEKPSRDPRTPVKKFEFDSAVRKPEDLRVGMVLQGIVTNITAFGAFVDVGVKQDGLVHLSQMADRYVKDPNEIVKLQQIVTVKVSEVDLGRKRIALSMKGL</sequence>
<dbReference type="InterPro" id="IPR032639">
    <property type="entry name" value="Tex_YqgF"/>
</dbReference>
<dbReference type="PANTHER" id="PTHR10724">
    <property type="entry name" value="30S RIBOSOMAL PROTEIN S1"/>
    <property type="match status" value="1"/>
</dbReference>
<dbReference type="InterPro" id="IPR041692">
    <property type="entry name" value="HHH_9"/>
</dbReference>
<protein>
    <recommendedName>
        <fullName evidence="1">S1 motif domain-containing protein</fullName>
    </recommendedName>
</protein>
<dbReference type="GO" id="GO:0006139">
    <property type="term" value="P:nucleobase-containing compound metabolic process"/>
    <property type="evidence" value="ECO:0007669"/>
    <property type="project" value="InterPro"/>
</dbReference>
<dbReference type="SUPFAM" id="SSF50249">
    <property type="entry name" value="Nucleic acid-binding proteins"/>
    <property type="match status" value="1"/>
</dbReference>
<dbReference type="Gene3D" id="3.30.420.140">
    <property type="entry name" value="YqgF/RNase H-like domain"/>
    <property type="match status" value="1"/>
</dbReference>
<dbReference type="PANTHER" id="PTHR10724:SF10">
    <property type="entry name" value="S1 RNA-BINDING DOMAIN-CONTAINING PROTEIN 1"/>
    <property type="match status" value="1"/>
</dbReference>
<dbReference type="Gene3D" id="2.40.50.140">
    <property type="entry name" value="Nucleic acid-binding proteins"/>
    <property type="match status" value="1"/>
</dbReference>
<dbReference type="InterPro" id="IPR044146">
    <property type="entry name" value="S1_Tex"/>
</dbReference>
<dbReference type="SMART" id="SM00732">
    <property type="entry name" value="YqgFc"/>
    <property type="match status" value="1"/>
</dbReference>
<dbReference type="SMART" id="SM00316">
    <property type="entry name" value="S1"/>
    <property type="match status" value="1"/>
</dbReference>
<organism evidence="2 3">
    <name type="scientific">Dyadobacter koreensis</name>
    <dbReference type="NCBI Taxonomy" id="408657"/>
    <lineage>
        <taxon>Bacteria</taxon>
        <taxon>Pseudomonadati</taxon>
        <taxon>Bacteroidota</taxon>
        <taxon>Cytophagia</taxon>
        <taxon>Cytophagales</taxon>
        <taxon>Spirosomataceae</taxon>
        <taxon>Dyadobacter</taxon>
    </lineage>
</organism>
<dbReference type="InterPro" id="IPR018974">
    <property type="entry name" value="Tex-like_N"/>
</dbReference>
<accession>A0A1H6V082</accession>
<dbReference type="InterPro" id="IPR006641">
    <property type="entry name" value="YqgF/RNaseH-like_dom"/>
</dbReference>
<dbReference type="InterPro" id="IPR050437">
    <property type="entry name" value="Ribos_protein_bS1-like"/>
</dbReference>
<dbReference type="Pfam" id="PF12836">
    <property type="entry name" value="HHH_3"/>
    <property type="match status" value="1"/>
</dbReference>
<name>A0A1H6V082_9BACT</name>
<dbReference type="FunFam" id="3.30.420.140:FF:000001">
    <property type="entry name" value="RNA-binding transcriptional accessory protein"/>
    <property type="match status" value="1"/>
</dbReference>
<dbReference type="InterPro" id="IPR003029">
    <property type="entry name" value="S1_domain"/>
</dbReference>
<dbReference type="InterPro" id="IPR037027">
    <property type="entry name" value="YqgF/RNaseH-like_dom_sf"/>
</dbReference>
<dbReference type="CDD" id="cd05685">
    <property type="entry name" value="S1_Tex"/>
    <property type="match status" value="1"/>
</dbReference>
<evidence type="ECO:0000313" key="3">
    <source>
        <dbReference type="Proteomes" id="UP000199532"/>
    </source>
</evidence>
<dbReference type="Gene3D" id="1.10.10.650">
    <property type="entry name" value="RuvA domain 2-like"/>
    <property type="match status" value="1"/>
</dbReference>
<dbReference type="STRING" id="408657.SAMN04487995_2707"/>
<keyword evidence="3" id="KW-1185">Reference proteome</keyword>
<dbReference type="EMBL" id="FNXY01000004">
    <property type="protein sequence ID" value="SEI95257.1"/>
    <property type="molecule type" value="Genomic_DNA"/>
</dbReference>
<dbReference type="Pfam" id="PF22706">
    <property type="entry name" value="Tex_central_region"/>
    <property type="match status" value="1"/>
</dbReference>
<dbReference type="FunFam" id="1.10.150.310:FF:000001">
    <property type="entry name" value="RNA-binding transcriptional accessory protein"/>
    <property type="match status" value="1"/>
</dbReference>
<dbReference type="InterPro" id="IPR012337">
    <property type="entry name" value="RNaseH-like_sf"/>
</dbReference>
<dbReference type="Pfam" id="PF16921">
    <property type="entry name" value="Tex_YqgF"/>
    <property type="match status" value="1"/>
</dbReference>
<dbReference type="FunFam" id="2.40.50.140:FF:000051">
    <property type="entry name" value="RNA-binding transcriptional accessory protein"/>
    <property type="match status" value="1"/>
</dbReference>
<dbReference type="InterPro" id="IPR055179">
    <property type="entry name" value="Tex-like_central_region"/>
</dbReference>
<dbReference type="Pfam" id="PF17674">
    <property type="entry name" value="HHH_9"/>
    <property type="match status" value="1"/>
</dbReference>
<dbReference type="Gene3D" id="1.10.150.310">
    <property type="entry name" value="Tex RuvX-like domain-like"/>
    <property type="match status" value="1"/>
</dbReference>
<dbReference type="InterPro" id="IPR010994">
    <property type="entry name" value="RuvA_2-like"/>
</dbReference>
<dbReference type="InterPro" id="IPR012340">
    <property type="entry name" value="NA-bd_OB-fold"/>
</dbReference>
<reference evidence="2 3" key="1">
    <citation type="submission" date="2016-10" db="EMBL/GenBank/DDBJ databases">
        <authorList>
            <person name="de Groot N.N."/>
        </authorList>
    </citation>
    <scope>NUCLEOTIDE SEQUENCE [LARGE SCALE GENOMIC DNA]</scope>
    <source>
        <strain evidence="2 3">DSM 19938</strain>
    </source>
</reference>
<evidence type="ECO:0000313" key="2">
    <source>
        <dbReference type="EMBL" id="SEI95257.1"/>
    </source>
</evidence>
<dbReference type="InterPro" id="IPR023319">
    <property type="entry name" value="Tex-like_HTH_dom_sf"/>
</dbReference>
<dbReference type="GO" id="GO:0005737">
    <property type="term" value="C:cytoplasm"/>
    <property type="evidence" value="ECO:0007669"/>
    <property type="project" value="UniProtKB-ARBA"/>
</dbReference>
<dbReference type="SUPFAM" id="SSF158832">
    <property type="entry name" value="Tex N-terminal region-like"/>
    <property type="match status" value="1"/>
</dbReference>
<dbReference type="PROSITE" id="PS50126">
    <property type="entry name" value="S1"/>
    <property type="match status" value="1"/>
</dbReference>
<dbReference type="Pfam" id="PF00575">
    <property type="entry name" value="S1"/>
    <property type="match status" value="1"/>
</dbReference>
<feature type="domain" description="S1 motif" evidence="1">
    <location>
        <begin position="662"/>
        <end position="731"/>
    </location>
</feature>
<dbReference type="GO" id="GO:0006412">
    <property type="term" value="P:translation"/>
    <property type="evidence" value="ECO:0007669"/>
    <property type="project" value="TreeGrafter"/>
</dbReference>
<evidence type="ECO:0000259" key="1">
    <source>
        <dbReference type="PROSITE" id="PS50126"/>
    </source>
</evidence>
<dbReference type="SUPFAM" id="SSF47781">
    <property type="entry name" value="RuvA domain 2-like"/>
    <property type="match status" value="2"/>
</dbReference>
<dbReference type="InterPro" id="IPR023323">
    <property type="entry name" value="Tex-like_dom_sf"/>
</dbReference>
<dbReference type="GO" id="GO:0003729">
    <property type="term" value="F:mRNA binding"/>
    <property type="evidence" value="ECO:0007669"/>
    <property type="project" value="TreeGrafter"/>
</dbReference>
<dbReference type="SUPFAM" id="SSF53098">
    <property type="entry name" value="Ribonuclease H-like"/>
    <property type="match status" value="1"/>
</dbReference>
<dbReference type="Gene3D" id="1.10.3500.10">
    <property type="entry name" value="Tex N-terminal region-like"/>
    <property type="match status" value="1"/>
</dbReference>
<gene>
    <name evidence="2" type="ORF">SAMN04487995_2707</name>
</gene>
<dbReference type="GO" id="GO:0003735">
    <property type="term" value="F:structural constituent of ribosome"/>
    <property type="evidence" value="ECO:0007669"/>
    <property type="project" value="TreeGrafter"/>
</dbReference>
<dbReference type="Proteomes" id="UP000199532">
    <property type="component" value="Unassembled WGS sequence"/>
</dbReference>
<dbReference type="FunFam" id="1.10.10.650:FF:000001">
    <property type="entry name" value="S1 RNA-binding domain 1"/>
    <property type="match status" value="1"/>
</dbReference>
<proteinExistence type="predicted"/>